<proteinExistence type="predicted"/>
<keyword evidence="2" id="KW-0540">Nuclease</keyword>
<dbReference type="GO" id="GO:0004519">
    <property type="term" value="F:endonuclease activity"/>
    <property type="evidence" value="ECO:0007669"/>
    <property type="project" value="UniProtKB-KW"/>
</dbReference>
<accession>A0A926EIQ2</accession>
<organism evidence="2 3">
    <name type="scientific">Zhenhengia yiwuensis</name>
    <dbReference type="NCBI Taxonomy" id="2763666"/>
    <lineage>
        <taxon>Bacteria</taxon>
        <taxon>Bacillati</taxon>
        <taxon>Bacillota</taxon>
        <taxon>Clostridia</taxon>
        <taxon>Lachnospirales</taxon>
        <taxon>Lachnospiraceae</taxon>
        <taxon>Zhenhengia</taxon>
    </lineage>
</organism>
<keyword evidence="2" id="KW-0378">Hydrolase</keyword>
<evidence type="ECO:0000313" key="2">
    <source>
        <dbReference type="EMBL" id="MBC8579147.1"/>
    </source>
</evidence>
<feature type="domain" description="HNH" evidence="1">
    <location>
        <begin position="56"/>
        <end position="105"/>
    </location>
</feature>
<dbReference type="Pfam" id="PF01844">
    <property type="entry name" value="HNH"/>
    <property type="match status" value="1"/>
</dbReference>
<dbReference type="Gene3D" id="1.10.30.50">
    <property type="match status" value="1"/>
</dbReference>
<reference evidence="2" key="1">
    <citation type="submission" date="2020-08" db="EMBL/GenBank/DDBJ databases">
        <title>Genome public.</title>
        <authorList>
            <person name="Liu C."/>
            <person name="Sun Q."/>
        </authorList>
    </citation>
    <scope>NUCLEOTIDE SEQUENCE</scope>
    <source>
        <strain evidence="2">NSJ-12</strain>
    </source>
</reference>
<keyword evidence="2" id="KW-0255">Endonuclease</keyword>
<dbReference type="EMBL" id="JACRSY010000008">
    <property type="protein sequence ID" value="MBC8579147.1"/>
    <property type="molecule type" value="Genomic_DNA"/>
</dbReference>
<evidence type="ECO:0000259" key="1">
    <source>
        <dbReference type="Pfam" id="PF01844"/>
    </source>
</evidence>
<evidence type="ECO:0000313" key="3">
    <source>
        <dbReference type="Proteomes" id="UP000655830"/>
    </source>
</evidence>
<dbReference type="GO" id="GO:0003676">
    <property type="term" value="F:nucleic acid binding"/>
    <property type="evidence" value="ECO:0007669"/>
    <property type="project" value="InterPro"/>
</dbReference>
<keyword evidence="3" id="KW-1185">Reference proteome</keyword>
<dbReference type="Proteomes" id="UP000655830">
    <property type="component" value="Unassembled WGS sequence"/>
</dbReference>
<sequence>MNFIKKYCSCGKIIRLNEICSCKNYTRKIDKDKSRFYSSYAWKKLRNMRVKEQPYCERCWSLHKLIVTDCLQGHHILSYKHYNHLKLDYLNVAVLCRTCNVQLGDSNVLDWKVSEEVREYVEVNR</sequence>
<dbReference type="AlphaFoldDB" id="A0A926EIQ2"/>
<gene>
    <name evidence="2" type="ORF">H8718_06300</name>
</gene>
<name>A0A926EIQ2_9FIRM</name>
<dbReference type="InterPro" id="IPR002711">
    <property type="entry name" value="HNH"/>
</dbReference>
<protein>
    <submittedName>
        <fullName evidence="2">HNH endonuclease</fullName>
    </submittedName>
</protein>
<comment type="caution">
    <text evidence="2">The sequence shown here is derived from an EMBL/GenBank/DDBJ whole genome shotgun (WGS) entry which is preliminary data.</text>
</comment>
<dbReference type="GO" id="GO:0008270">
    <property type="term" value="F:zinc ion binding"/>
    <property type="evidence" value="ECO:0007669"/>
    <property type="project" value="InterPro"/>
</dbReference>